<protein>
    <submittedName>
        <fullName evidence="1">Uncharacterized protein</fullName>
    </submittedName>
</protein>
<dbReference type="EMBL" id="JALDYZ010000002">
    <property type="protein sequence ID" value="MDI7921753.1"/>
    <property type="molecule type" value="Genomic_DNA"/>
</dbReference>
<reference evidence="1" key="1">
    <citation type="submission" date="2022-03" db="EMBL/GenBank/DDBJ databases">
        <title>Fererhizobium litorale gen. nov., sp. nov., isolated from sandy sediments of the Sea of Japan seashore.</title>
        <authorList>
            <person name="Romanenko L."/>
            <person name="Kurilenko V."/>
            <person name="Otstavnykh N."/>
            <person name="Svetashev V."/>
            <person name="Tekutyeva L."/>
            <person name="Isaeva M."/>
            <person name="Mikhailov V."/>
        </authorList>
    </citation>
    <scope>NUCLEOTIDE SEQUENCE</scope>
    <source>
        <strain evidence="1">KMM 9576</strain>
    </source>
</reference>
<sequence>MNVHTNNTTDRPVSLRILDALDLIDTAESFNEAIFMAAGHLDAEQVGAIQVVSEEVSKRLIEIEKILTGVQEELK</sequence>
<dbReference type="Proteomes" id="UP001161580">
    <property type="component" value="Unassembled WGS sequence"/>
</dbReference>
<dbReference type="RefSeq" id="WP_311794290.1">
    <property type="nucleotide sequence ID" value="NZ_JALDYZ010000002.1"/>
</dbReference>
<gene>
    <name evidence="1" type="ORF">MRS75_06590</name>
</gene>
<name>A0AAE3QEN7_9HYPH</name>
<comment type="caution">
    <text evidence="1">The sequence shown here is derived from an EMBL/GenBank/DDBJ whole genome shotgun (WGS) entry which is preliminary data.</text>
</comment>
<organism evidence="1 2">
    <name type="scientific">Ferirhizobium litorale</name>
    <dbReference type="NCBI Taxonomy" id="2927786"/>
    <lineage>
        <taxon>Bacteria</taxon>
        <taxon>Pseudomonadati</taxon>
        <taxon>Pseudomonadota</taxon>
        <taxon>Alphaproteobacteria</taxon>
        <taxon>Hyphomicrobiales</taxon>
        <taxon>Rhizobiaceae</taxon>
        <taxon>Ferirhizobium</taxon>
    </lineage>
</organism>
<evidence type="ECO:0000313" key="1">
    <source>
        <dbReference type="EMBL" id="MDI7921753.1"/>
    </source>
</evidence>
<accession>A0AAE3QEN7</accession>
<keyword evidence="2" id="KW-1185">Reference proteome</keyword>
<proteinExistence type="predicted"/>
<evidence type="ECO:0000313" key="2">
    <source>
        <dbReference type="Proteomes" id="UP001161580"/>
    </source>
</evidence>
<dbReference type="AlphaFoldDB" id="A0AAE3QEN7"/>